<feature type="signal peptide" evidence="2">
    <location>
        <begin position="1"/>
        <end position="22"/>
    </location>
</feature>
<dbReference type="Proteomes" id="UP000010366">
    <property type="component" value="Chromosome"/>
</dbReference>
<evidence type="ECO:0000256" key="1">
    <source>
        <dbReference type="SAM" id="MobiDB-lite"/>
    </source>
</evidence>
<keyword evidence="4" id="KW-1185">Reference proteome</keyword>
<organism evidence="3 4">
    <name type="scientific">Chamaesiphon minutus (strain ATCC 27169 / PCC 6605)</name>
    <dbReference type="NCBI Taxonomy" id="1173020"/>
    <lineage>
        <taxon>Bacteria</taxon>
        <taxon>Bacillati</taxon>
        <taxon>Cyanobacteriota</taxon>
        <taxon>Cyanophyceae</taxon>
        <taxon>Gomontiellales</taxon>
        <taxon>Chamaesiphonaceae</taxon>
        <taxon>Chamaesiphon</taxon>
    </lineage>
</organism>
<accession>K9ULA6</accession>
<evidence type="ECO:0000256" key="2">
    <source>
        <dbReference type="SAM" id="SignalP"/>
    </source>
</evidence>
<dbReference type="HOGENOM" id="CLU_1341264_0_0_3"/>
<keyword evidence="2" id="KW-0732">Signal</keyword>
<protein>
    <submittedName>
        <fullName evidence="3">Uncharacterized protein</fullName>
    </submittedName>
</protein>
<dbReference type="KEGG" id="cmp:Cha6605_4018"/>
<gene>
    <name evidence="3" type="ORF">Cha6605_4018</name>
</gene>
<evidence type="ECO:0000313" key="4">
    <source>
        <dbReference type="Proteomes" id="UP000010366"/>
    </source>
</evidence>
<dbReference type="AlphaFoldDB" id="K9ULA6"/>
<sequence>MKYPLLSALILWVTTIAAPCLAQYTSFSSSSDSCSNLCFKVDLGSTITDGSSFGSNSFNNGFNSGSSSGSNGVRWQVGITWRPGAPEFSLAEADRIKRQLEDNRSLTIALAEAIAQNKTEMANGLAILLAPRLGYKDPRKLIADLKEGSMNIGAAKVEMQSTPTIAPVPIAPPPNDRREGTTIVIPASVQPPGTPAPPTIIELR</sequence>
<dbReference type="EMBL" id="CP003600">
    <property type="protein sequence ID" value="AFY94979.1"/>
    <property type="molecule type" value="Genomic_DNA"/>
</dbReference>
<dbReference type="STRING" id="1173020.Cha6605_4018"/>
<dbReference type="RefSeq" id="WP_015161092.1">
    <property type="nucleotide sequence ID" value="NC_019697.1"/>
</dbReference>
<reference evidence="3 4" key="1">
    <citation type="submission" date="2012-05" db="EMBL/GenBank/DDBJ databases">
        <title>Finished chromosome of genome of Chamaesiphon sp. PCC 6605.</title>
        <authorList>
            <consortium name="US DOE Joint Genome Institute"/>
            <person name="Gugger M."/>
            <person name="Coursin T."/>
            <person name="Rippka R."/>
            <person name="Tandeau De Marsac N."/>
            <person name="Huntemann M."/>
            <person name="Wei C.-L."/>
            <person name="Han J."/>
            <person name="Detter J.C."/>
            <person name="Han C."/>
            <person name="Tapia R."/>
            <person name="Chen A."/>
            <person name="Kyrpides N."/>
            <person name="Mavromatis K."/>
            <person name="Markowitz V."/>
            <person name="Szeto E."/>
            <person name="Ivanova N."/>
            <person name="Pagani I."/>
            <person name="Pati A."/>
            <person name="Goodwin L."/>
            <person name="Nordberg H.P."/>
            <person name="Cantor M.N."/>
            <person name="Hua S.X."/>
            <person name="Woyke T."/>
            <person name="Kerfeld C.A."/>
        </authorList>
    </citation>
    <scope>NUCLEOTIDE SEQUENCE [LARGE SCALE GENOMIC DNA]</scope>
    <source>
        <strain evidence="4">ATCC 27169 / PCC 6605</strain>
    </source>
</reference>
<name>K9ULA6_CHAP6</name>
<feature type="region of interest" description="Disordered" evidence="1">
    <location>
        <begin position="164"/>
        <end position="204"/>
    </location>
</feature>
<evidence type="ECO:0000313" key="3">
    <source>
        <dbReference type="EMBL" id="AFY94979.1"/>
    </source>
</evidence>
<proteinExistence type="predicted"/>
<feature type="chain" id="PRO_5003936397" evidence="2">
    <location>
        <begin position="23"/>
        <end position="204"/>
    </location>
</feature>